<comment type="caution">
    <text evidence="1">The sequence shown here is derived from an EMBL/GenBank/DDBJ whole genome shotgun (WGS) entry which is preliminary data.</text>
</comment>
<protein>
    <submittedName>
        <fullName evidence="1">Uncharacterized protein</fullName>
    </submittedName>
</protein>
<evidence type="ECO:0000313" key="1">
    <source>
        <dbReference type="EMBL" id="GCA62614.1"/>
    </source>
</evidence>
<proteinExistence type="predicted"/>
<organism evidence="1 2">
    <name type="scientific">Kipferlia bialata</name>
    <dbReference type="NCBI Taxonomy" id="797122"/>
    <lineage>
        <taxon>Eukaryota</taxon>
        <taxon>Metamonada</taxon>
        <taxon>Carpediemonas-like organisms</taxon>
        <taxon>Kipferlia</taxon>
    </lineage>
</organism>
<dbReference type="Proteomes" id="UP000265618">
    <property type="component" value="Unassembled WGS sequence"/>
</dbReference>
<feature type="non-terminal residue" evidence="1">
    <location>
        <position position="1"/>
    </location>
</feature>
<keyword evidence="2" id="KW-1185">Reference proteome</keyword>
<reference evidence="1 2" key="1">
    <citation type="journal article" date="2018" name="PLoS ONE">
        <title>The draft genome of Kipferlia bialata reveals reductive genome evolution in fornicate parasites.</title>
        <authorList>
            <person name="Tanifuji G."/>
            <person name="Takabayashi S."/>
            <person name="Kume K."/>
            <person name="Takagi M."/>
            <person name="Nakayama T."/>
            <person name="Kamikawa R."/>
            <person name="Inagaki Y."/>
            <person name="Hashimoto T."/>
        </authorList>
    </citation>
    <scope>NUCLEOTIDE SEQUENCE [LARGE SCALE GENOMIC DNA]</scope>
    <source>
        <strain evidence="1">NY0173</strain>
    </source>
</reference>
<dbReference type="EMBL" id="BDIP01001018">
    <property type="protein sequence ID" value="GCA62614.1"/>
    <property type="molecule type" value="Genomic_DNA"/>
</dbReference>
<dbReference type="AlphaFoldDB" id="A0A391NKQ1"/>
<evidence type="ECO:0000313" key="2">
    <source>
        <dbReference type="Proteomes" id="UP000265618"/>
    </source>
</evidence>
<sequence>MTDPSRLLDAFVREAEAMYEPVSFVALLEESEPLLERTQGVTLR</sequence>
<gene>
    <name evidence="1" type="ORF">KIPB_004662</name>
</gene>
<accession>A0A391NKQ1</accession>
<name>A0A391NKQ1_9EUKA</name>